<accession>A0A0F9LH02</accession>
<comment type="caution">
    <text evidence="1">The sequence shown here is derived from an EMBL/GenBank/DDBJ whole genome shotgun (WGS) entry which is preliminary data.</text>
</comment>
<name>A0A0F9LH02_9ZZZZ</name>
<proteinExistence type="predicted"/>
<protein>
    <submittedName>
        <fullName evidence="1">Uncharacterized protein</fullName>
    </submittedName>
</protein>
<gene>
    <name evidence="1" type="ORF">LCGC14_1279280</name>
</gene>
<evidence type="ECO:0000313" key="1">
    <source>
        <dbReference type="EMBL" id="KKM86406.1"/>
    </source>
</evidence>
<sequence>MGNIKTIPRIDYNEQNLHDGMTFEVFLTDDTMADNATINFAFKTPASTSKQIHLTIHWTFKAGGTLDVKEAVTWTAKTGTIFVPINVNRLSSNVSEILGNETTTVFTANEVAYNVTTILTTNATTIHSDGMFGTNQSGGEGMRASTELILASETKYVVIATADGASNACHLSLRWSEELPDIV</sequence>
<organism evidence="1">
    <name type="scientific">marine sediment metagenome</name>
    <dbReference type="NCBI Taxonomy" id="412755"/>
    <lineage>
        <taxon>unclassified sequences</taxon>
        <taxon>metagenomes</taxon>
        <taxon>ecological metagenomes</taxon>
    </lineage>
</organism>
<reference evidence="1" key="1">
    <citation type="journal article" date="2015" name="Nature">
        <title>Complex archaea that bridge the gap between prokaryotes and eukaryotes.</title>
        <authorList>
            <person name="Spang A."/>
            <person name="Saw J.H."/>
            <person name="Jorgensen S.L."/>
            <person name="Zaremba-Niedzwiedzka K."/>
            <person name="Martijn J."/>
            <person name="Lind A.E."/>
            <person name="van Eijk R."/>
            <person name="Schleper C."/>
            <person name="Guy L."/>
            <person name="Ettema T.J."/>
        </authorList>
    </citation>
    <scope>NUCLEOTIDE SEQUENCE</scope>
</reference>
<dbReference type="AlphaFoldDB" id="A0A0F9LH02"/>
<dbReference type="EMBL" id="LAZR01007262">
    <property type="protein sequence ID" value="KKM86406.1"/>
    <property type="molecule type" value="Genomic_DNA"/>
</dbReference>